<dbReference type="PANTHER" id="PTHR12144:SF0">
    <property type="entry name" value="NEGATIVE ELONGATION FACTOR C_D"/>
    <property type="match status" value="1"/>
</dbReference>
<evidence type="ECO:0000256" key="1">
    <source>
        <dbReference type="ARBA" id="ARBA00004123"/>
    </source>
</evidence>
<evidence type="ECO:0000256" key="3">
    <source>
        <dbReference type="ARBA" id="ARBA00022491"/>
    </source>
</evidence>
<evidence type="ECO:0000256" key="6">
    <source>
        <dbReference type="ARBA" id="ARBA00023242"/>
    </source>
</evidence>
<dbReference type="GO" id="GO:0034244">
    <property type="term" value="P:negative regulation of transcription elongation by RNA polymerase II"/>
    <property type="evidence" value="ECO:0007669"/>
    <property type="project" value="TreeGrafter"/>
</dbReference>
<keyword evidence="4" id="KW-0805">Transcription regulation</keyword>
<dbReference type="Proteomes" id="UP001151582">
    <property type="component" value="Unassembled WGS sequence"/>
</dbReference>
<evidence type="ECO:0000313" key="7">
    <source>
        <dbReference type="EMBL" id="KAJ1979394.1"/>
    </source>
</evidence>
<keyword evidence="3" id="KW-0678">Repressor</keyword>
<dbReference type="AlphaFoldDB" id="A0A9W8B8Q6"/>
<dbReference type="EMBL" id="JANBQB010000221">
    <property type="protein sequence ID" value="KAJ1979394.1"/>
    <property type="molecule type" value="Genomic_DNA"/>
</dbReference>
<name>A0A9W8B8Q6_9FUNG</name>
<dbReference type="InterPro" id="IPR006942">
    <property type="entry name" value="TH1"/>
</dbReference>
<evidence type="ECO:0000256" key="5">
    <source>
        <dbReference type="ARBA" id="ARBA00023163"/>
    </source>
</evidence>
<comment type="caution">
    <text evidence="7">The sequence shown here is derived from an EMBL/GenBank/DDBJ whole genome shotgun (WGS) entry which is preliminary data.</text>
</comment>
<dbReference type="GO" id="GO:0003723">
    <property type="term" value="F:RNA binding"/>
    <property type="evidence" value="ECO:0007669"/>
    <property type="project" value="TreeGrafter"/>
</dbReference>
<proteinExistence type="inferred from homology"/>
<evidence type="ECO:0000313" key="8">
    <source>
        <dbReference type="Proteomes" id="UP001151582"/>
    </source>
</evidence>
<gene>
    <name evidence="7" type="ORF">H4R34_002846</name>
</gene>
<keyword evidence="6" id="KW-0539">Nucleus</keyword>
<organism evidence="7 8">
    <name type="scientific">Dimargaris verticillata</name>
    <dbReference type="NCBI Taxonomy" id="2761393"/>
    <lineage>
        <taxon>Eukaryota</taxon>
        <taxon>Fungi</taxon>
        <taxon>Fungi incertae sedis</taxon>
        <taxon>Zoopagomycota</taxon>
        <taxon>Kickxellomycotina</taxon>
        <taxon>Dimargaritomycetes</taxon>
        <taxon>Dimargaritales</taxon>
        <taxon>Dimargaritaceae</taxon>
        <taxon>Dimargaris</taxon>
    </lineage>
</organism>
<keyword evidence="8" id="KW-1185">Reference proteome</keyword>
<evidence type="ECO:0000256" key="2">
    <source>
        <dbReference type="ARBA" id="ARBA00005726"/>
    </source>
</evidence>
<evidence type="ECO:0008006" key="9">
    <source>
        <dbReference type="Google" id="ProtNLM"/>
    </source>
</evidence>
<reference evidence="7" key="1">
    <citation type="submission" date="2022-07" db="EMBL/GenBank/DDBJ databases">
        <title>Phylogenomic reconstructions and comparative analyses of Kickxellomycotina fungi.</title>
        <authorList>
            <person name="Reynolds N.K."/>
            <person name="Stajich J.E."/>
            <person name="Barry K."/>
            <person name="Grigoriev I.V."/>
            <person name="Crous P."/>
            <person name="Smith M.E."/>
        </authorList>
    </citation>
    <scope>NUCLEOTIDE SEQUENCE</scope>
    <source>
        <strain evidence="7">RSA 567</strain>
    </source>
</reference>
<dbReference type="Pfam" id="PF04858">
    <property type="entry name" value="TH1"/>
    <property type="match status" value="1"/>
</dbReference>
<comment type="similarity">
    <text evidence="2">Belongs to the NELF-D family.</text>
</comment>
<comment type="subcellular location">
    <subcellularLocation>
        <location evidence="1">Nucleus</location>
    </subcellularLocation>
</comment>
<dbReference type="GO" id="GO:0032021">
    <property type="term" value="C:NELF complex"/>
    <property type="evidence" value="ECO:0007669"/>
    <property type="project" value="TreeGrafter"/>
</dbReference>
<keyword evidence="5" id="KW-0804">Transcription</keyword>
<dbReference type="PANTHER" id="PTHR12144">
    <property type="entry name" value="NEGATIVE ELONGATION FACTOR D"/>
    <property type="match status" value="1"/>
</dbReference>
<dbReference type="OrthoDB" id="511287at2759"/>
<sequence>MCNLLIEEWCPILGIDGAQVALDTVKTLMLERFDPDLVDAKFMPEGSTTAPDWLHTMIHDAFWRSVIYELSEKHPRCLLLNCAIQTISEAGYQAEITSATTASTYFNVYRNVLLETLKKLNAADEASFYEVFADIEKICAQNEHMYLFSQALFKELLATDPVANYPLRRVMDELEKSVARNHNKPEILTSMNVLLAGLPVYGNEVSTAVASIKRNRLLSPGDAVALYNAYQSATPPSVEHLRDIEIIDFFLYAVFLPKDEGTRVGLSASAGGLRPEIREKYLWLLAHIVSSTPSKSTESLNGQALLHPELDTNRTFQYLQELTQLLPSKPTADDLARVTGTVLEKYIDIPILSAAVIVWLRYVLRDDHYHYYETYFRVTEVPLPHLLLEEIAHRHQGLQHRVFVAFKESYEASIQTLGAELMTALQKSILDRMIYLMQLGFAIPVLKYVKQRQDKVDESLTVHFARKILEMVTTPYSPTVVAIFLEILKPIAKTVIDSSEHHMLLTGFIDDIIDNDSAMFAAGETMDAQAIEIARAIESALPASGAF</sequence>
<evidence type="ECO:0000256" key="4">
    <source>
        <dbReference type="ARBA" id="ARBA00023015"/>
    </source>
</evidence>
<accession>A0A9W8B8Q6</accession>
<protein>
    <recommendedName>
        <fullName evidence="9">TH1 protein</fullName>
    </recommendedName>
</protein>